<evidence type="ECO:0000256" key="4">
    <source>
        <dbReference type="ARBA" id="ARBA00022833"/>
    </source>
</evidence>
<keyword evidence="8 10" id="KW-0675">Receptor</keyword>
<evidence type="ECO:0000256" key="1">
    <source>
        <dbReference type="ARBA" id="ARBA00005993"/>
    </source>
</evidence>
<gene>
    <name evidence="14" type="primary">WBGene00108782</name>
</gene>
<evidence type="ECO:0000256" key="8">
    <source>
        <dbReference type="ARBA" id="ARBA00023170"/>
    </source>
</evidence>
<evidence type="ECO:0000256" key="2">
    <source>
        <dbReference type="ARBA" id="ARBA00022723"/>
    </source>
</evidence>
<dbReference type="SUPFAM" id="SSF57716">
    <property type="entry name" value="Glucocorticoid receptor-like (DNA-binding domain)"/>
    <property type="match status" value="1"/>
</dbReference>
<evidence type="ECO:0000256" key="6">
    <source>
        <dbReference type="ARBA" id="ARBA00023125"/>
    </source>
</evidence>
<evidence type="ECO:0000256" key="11">
    <source>
        <dbReference type="SAM" id="MobiDB-lite"/>
    </source>
</evidence>
<dbReference type="Proteomes" id="UP000005239">
    <property type="component" value="Unassembled WGS sequence"/>
</dbReference>
<evidence type="ECO:0000259" key="12">
    <source>
        <dbReference type="PROSITE" id="PS51030"/>
    </source>
</evidence>
<keyword evidence="15" id="KW-1185">Reference proteome</keyword>
<feature type="region of interest" description="Disordered" evidence="11">
    <location>
        <begin position="84"/>
        <end position="134"/>
    </location>
</feature>
<organism evidence="14 15">
    <name type="scientific">Pristionchus pacificus</name>
    <name type="common">Parasitic nematode worm</name>
    <dbReference type="NCBI Taxonomy" id="54126"/>
    <lineage>
        <taxon>Eukaryota</taxon>
        <taxon>Metazoa</taxon>
        <taxon>Ecdysozoa</taxon>
        <taxon>Nematoda</taxon>
        <taxon>Chromadorea</taxon>
        <taxon>Rhabditida</taxon>
        <taxon>Rhabditina</taxon>
        <taxon>Diplogasteromorpha</taxon>
        <taxon>Diplogasteroidea</taxon>
        <taxon>Neodiplogasteridae</taxon>
        <taxon>Pristionchus</taxon>
    </lineage>
</organism>
<dbReference type="EnsemblMetazoa" id="PPA19228.1">
    <property type="protein sequence ID" value="PPA19228.1"/>
    <property type="gene ID" value="WBGene00108782"/>
</dbReference>
<keyword evidence="7 10" id="KW-0804">Transcription</keyword>
<reference evidence="14" key="2">
    <citation type="submission" date="2022-06" db="UniProtKB">
        <authorList>
            <consortium name="EnsemblMetazoa"/>
        </authorList>
    </citation>
    <scope>IDENTIFICATION</scope>
    <source>
        <strain evidence="14">PS312</strain>
    </source>
</reference>
<comment type="subcellular location">
    <subcellularLocation>
        <location evidence="10">Nucleus</location>
    </subcellularLocation>
</comment>
<dbReference type="InterPro" id="IPR035500">
    <property type="entry name" value="NHR-like_dom_sf"/>
</dbReference>
<dbReference type="Pfam" id="PF00105">
    <property type="entry name" value="zf-C4"/>
    <property type="match status" value="1"/>
</dbReference>
<dbReference type="GO" id="GO:0005634">
    <property type="term" value="C:nucleus"/>
    <property type="evidence" value="ECO:0007669"/>
    <property type="project" value="UniProtKB-SubCell"/>
</dbReference>
<dbReference type="SMART" id="SM00430">
    <property type="entry name" value="HOLI"/>
    <property type="match status" value="1"/>
</dbReference>
<evidence type="ECO:0000256" key="3">
    <source>
        <dbReference type="ARBA" id="ARBA00022771"/>
    </source>
</evidence>
<dbReference type="PROSITE" id="PS51843">
    <property type="entry name" value="NR_LBD"/>
    <property type="match status" value="1"/>
</dbReference>
<dbReference type="PRINTS" id="PR00047">
    <property type="entry name" value="STROIDFINGER"/>
</dbReference>
<dbReference type="SMART" id="SM00399">
    <property type="entry name" value="ZnF_C4"/>
    <property type="match status" value="1"/>
</dbReference>
<dbReference type="GO" id="GO:0006357">
    <property type="term" value="P:regulation of transcription by RNA polymerase II"/>
    <property type="evidence" value="ECO:0000318"/>
    <property type="project" value="GO_Central"/>
</dbReference>
<dbReference type="InterPro" id="IPR000536">
    <property type="entry name" value="Nucl_hrmn_rcpt_lig-bd"/>
</dbReference>
<dbReference type="Gene3D" id="1.10.565.10">
    <property type="entry name" value="Retinoid X Receptor"/>
    <property type="match status" value="1"/>
</dbReference>
<feature type="domain" description="Nuclear receptor" evidence="12">
    <location>
        <begin position="9"/>
        <end position="84"/>
    </location>
</feature>
<feature type="compositionally biased region" description="Low complexity" evidence="11">
    <location>
        <begin position="87"/>
        <end position="98"/>
    </location>
</feature>
<dbReference type="InterPro" id="IPR013088">
    <property type="entry name" value="Znf_NHR/GATA"/>
</dbReference>
<evidence type="ECO:0000313" key="14">
    <source>
        <dbReference type="EnsemblMetazoa" id="PPA19228.1"/>
    </source>
</evidence>
<accession>A0A8R1YCU5</accession>
<dbReference type="AlphaFoldDB" id="A0A8R1YCU5"/>
<evidence type="ECO:0000313" key="15">
    <source>
        <dbReference type="Proteomes" id="UP000005239"/>
    </source>
</evidence>
<dbReference type="InterPro" id="IPR001628">
    <property type="entry name" value="Znf_hrmn_rcpt"/>
</dbReference>
<dbReference type="PANTHER" id="PTHR24083">
    <property type="entry name" value="NUCLEAR HORMONE RECEPTOR"/>
    <property type="match status" value="1"/>
</dbReference>
<evidence type="ECO:0000256" key="9">
    <source>
        <dbReference type="ARBA" id="ARBA00023242"/>
    </source>
</evidence>
<evidence type="ECO:0000256" key="7">
    <source>
        <dbReference type="ARBA" id="ARBA00023163"/>
    </source>
</evidence>
<keyword evidence="2 10" id="KW-0479">Metal-binding</keyword>
<dbReference type="PROSITE" id="PS00031">
    <property type="entry name" value="NUCLEAR_REC_DBD_1"/>
    <property type="match status" value="1"/>
</dbReference>
<evidence type="ECO:0000259" key="13">
    <source>
        <dbReference type="PROSITE" id="PS51843"/>
    </source>
</evidence>
<feature type="domain" description="NR LBD" evidence="13">
    <location>
        <begin position="179"/>
        <end position="456"/>
    </location>
</feature>
<dbReference type="GO" id="GO:0030154">
    <property type="term" value="P:cell differentiation"/>
    <property type="evidence" value="ECO:0000318"/>
    <property type="project" value="GO_Central"/>
</dbReference>
<reference evidence="15" key="1">
    <citation type="journal article" date="2008" name="Nat. Genet.">
        <title>The Pristionchus pacificus genome provides a unique perspective on nematode lifestyle and parasitism.</title>
        <authorList>
            <person name="Dieterich C."/>
            <person name="Clifton S.W."/>
            <person name="Schuster L.N."/>
            <person name="Chinwalla A."/>
            <person name="Delehaunty K."/>
            <person name="Dinkelacker I."/>
            <person name="Fulton L."/>
            <person name="Fulton R."/>
            <person name="Godfrey J."/>
            <person name="Minx P."/>
            <person name="Mitreva M."/>
            <person name="Roeseler W."/>
            <person name="Tian H."/>
            <person name="Witte H."/>
            <person name="Yang S.P."/>
            <person name="Wilson R.K."/>
            <person name="Sommer R.J."/>
        </authorList>
    </citation>
    <scope>NUCLEOTIDE SEQUENCE [LARGE SCALE GENOMIC DNA]</scope>
    <source>
        <strain evidence="15">PS312</strain>
    </source>
</reference>
<dbReference type="OrthoDB" id="5850793at2759"/>
<dbReference type="GO" id="GO:0004879">
    <property type="term" value="F:nuclear receptor activity"/>
    <property type="evidence" value="ECO:0000318"/>
    <property type="project" value="GO_Central"/>
</dbReference>
<dbReference type="Pfam" id="PF00104">
    <property type="entry name" value="Hormone_recep"/>
    <property type="match status" value="1"/>
</dbReference>
<keyword evidence="5 10" id="KW-0805">Transcription regulation</keyword>
<dbReference type="SUPFAM" id="SSF48508">
    <property type="entry name" value="Nuclear receptor ligand-binding domain"/>
    <property type="match status" value="1"/>
</dbReference>
<keyword evidence="9 10" id="KW-0539">Nucleus</keyword>
<keyword evidence="6 10" id="KW-0238">DNA-binding</keyword>
<dbReference type="Gene3D" id="3.30.50.10">
    <property type="entry name" value="Erythroid Transcription Factor GATA-1, subunit A"/>
    <property type="match status" value="1"/>
</dbReference>
<dbReference type="GO" id="GO:0000978">
    <property type="term" value="F:RNA polymerase II cis-regulatory region sequence-specific DNA binding"/>
    <property type="evidence" value="ECO:0000318"/>
    <property type="project" value="GO_Central"/>
</dbReference>
<keyword evidence="3 10" id="KW-0863">Zinc-finger</keyword>
<keyword evidence="4 10" id="KW-0862">Zinc</keyword>
<dbReference type="InterPro" id="IPR050274">
    <property type="entry name" value="Nuclear_hormone_rcpt_NR2"/>
</dbReference>
<name>A0A8R1YCU5_PRIPA</name>
<protein>
    <recommendedName>
        <fullName evidence="16">Nuclear receptor</fullName>
    </recommendedName>
</protein>
<evidence type="ECO:0000256" key="10">
    <source>
        <dbReference type="RuleBase" id="RU004334"/>
    </source>
</evidence>
<proteinExistence type="inferred from homology"/>
<dbReference type="GO" id="GO:0008270">
    <property type="term" value="F:zinc ion binding"/>
    <property type="evidence" value="ECO:0007669"/>
    <property type="project" value="UniProtKB-KW"/>
</dbReference>
<dbReference type="PROSITE" id="PS51030">
    <property type="entry name" value="NUCLEAR_REC_DBD_2"/>
    <property type="match status" value="1"/>
</dbReference>
<sequence length="457" mass="51867">MQNERHRRPTTCIVCGDSTRGYNYGAPSCPSCKAFFRRAIVKGEVFGTCSMYGLCATQEIGIPCRPCRFERCIKGGMNRQFVSCTETSSPSPVTSRKSSSMDEALPSTSTSIPTRTLRVAENRAASAKRQEEEIPTIRTEHDAYHPIVESSAHYDTYDEPFDELPELIFVENPVRIESIQETIMQNLIQIEAAHQKLRISTYTPRPSPGLTIDDFVNGPSKLGVYFEPFAGNLVPVSMHHIPLEIVIRNRMPIDLTNFDYTKKKRWQFQDAVYSIEFIKALPVYHLMDYCSKKTLIGSAFTCAYYTAAFYSYANHSDRTCYPDGTVITWDNEIIKQSPGSFRFYTGIIAAMREADLDMNEYALLKTIIVCNPLLEGLHPCDVTLLQHEKERYTKMLFSYVLARRGPNKGPVYFAKILSISTTTTILTTWMKSQCILLMALGLFKNQSPFSDTIHHSR</sequence>
<evidence type="ECO:0000256" key="5">
    <source>
        <dbReference type="ARBA" id="ARBA00023015"/>
    </source>
</evidence>
<evidence type="ECO:0008006" key="16">
    <source>
        <dbReference type="Google" id="ProtNLM"/>
    </source>
</evidence>
<comment type="similarity">
    <text evidence="1 10">Belongs to the nuclear hormone receptor family.</text>
</comment>